<evidence type="ECO:0000256" key="15">
    <source>
        <dbReference type="ARBA" id="ARBA00023264"/>
    </source>
</evidence>
<dbReference type="AlphaFoldDB" id="A0A9D9DA48"/>
<feature type="transmembrane region" description="Helical" evidence="19">
    <location>
        <begin position="21"/>
        <end position="41"/>
    </location>
</feature>
<feature type="transmembrane region" description="Helical" evidence="19">
    <location>
        <begin position="179"/>
        <end position="201"/>
    </location>
</feature>
<comment type="pathway">
    <text evidence="3">Phospholipid metabolism; phosphatidylglycerol biosynthesis; phosphatidylglycerol from CDP-diacylglycerol: step 1/2.</text>
</comment>
<keyword evidence="14" id="KW-0594">Phospholipid biosynthesis</keyword>
<keyword evidence="8" id="KW-0444">Lipid biosynthesis</keyword>
<keyword evidence="12" id="KW-0443">Lipid metabolism</keyword>
<evidence type="ECO:0000256" key="19">
    <source>
        <dbReference type="SAM" id="Phobius"/>
    </source>
</evidence>
<evidence type="ECO:0000256" key="2">
    <source>
        <dbReference type="ARBA" id="ARBA00004141"/>
    </source>
</evidence>
<protein>
    <recommendedName>
        <fullName evidence="7 17">CDP-diacylglycerol--glycerol-3-phosphate 3-phosphatidyltransferase</fullName>
        <ecNumber evidence="6 17">2.7.8.5</ecNumber>
    </recommendedName>
</protein>
<keyword evidence="10 19" id="KW-0812">Transmembrane</keyword>
<dbReference type="Proteomes" id="UP000823629">
    <property type="component" value="Unassembled WGS sequence"/>
</dbReference>
<evidence type="ECO:0000256" key="13">
    <source>
        <dbReference type="ARBA" id="ARBA00023136"/>
    </source>
</evidence>
<evidence type="ECO:0000256" key="4">
    <source>
        <dbReference type="ARBA" id="ARBA00005189"/>
    </source>
</evidence>
<keyword evidence="13 19" id="KW-0472">Membrane</keyword>
<dbReference type="PANTHER" id="PTHR14269">
    <property type="entry name" value="CDP-DIACYLGLYCEROL--GLYCEROL-3-PHOSPHATE 3-PHOSPHATIDYLTRANSFERASE-RELATED"/>
    <property type="match status" value="1"/>
</dbReference>
<evidence type="ECO:0000256" key="6">
    <source>
        <dbReference type="ARBA" id="ARBA00013170"/>
    </source>
</evidence>
<evidence type="ECO:0000256" key="12">
    <source>
        <dbReference type="ARBA" id="ARBA00023098"/>
    </source>
</evidence>
<comment type="function">
    <text evidence="1">This protein catalyzes the committed step to the synthesis of the acidic phospholipids.</text>
</comment>
<evidence type="ECO:0000256" key="10">
    <source>
        <dbReference type="ARBA" id="ARBA00022692"/>
    </source>
</evidence>
<comment type="subcellular location">
    <subcellularLocation>
        <location evidence="2">Membrane</location>
        <topology evidence="2">Multi-pass membrane protein</topology>
    </subcellularLocation>
</comment>
<evidence type="ECO:0000256" key="17">
    <source>
        <dbReference type="NCBIfam" id="TIGR00560"/>
    </source>
</evidence>
<dbReference type="GO" id="GO:0046474">
    <property type="term" value="P:glycerophospholipid biosynthetic process"/>
    <property type="evidence" value="ECO:0007669"/>
    <property type="project" value="TreeGrafter"/>
</dbReference>
<evidence type="ECO:0000256" key="9">
    <source>
        <dbReference type="ARBA" id="ARBA00022679"/>
    </source>
</evidence>
<organism evidence="20 21">
    <name type="scientific">Candidatus Scatoplasma merdavium</name>
    <dbReference type="NCBI Taxonomy" id="2840932"/>
    <lineage>
        <taxon>Bacteria</taxon>
        <taxon>Bacillati</taxon>
        <taxon>Bacillota</taxon>
        <taxon>Bacilli</taxon>
        <taxon>Bacillales</taxon>
        <taxon>Candidatus Scatoplasma</taxon>
    </lineage>
</organism>
<dbReference type="InterPro" id="IPR004570">
    <property type="entry name" value="Phosphatidylglycerol_P_synth"/>
</dbReference>
<comment type="catalytic activity">
    <reaction evidence="16">
        <text>a CDP-1,2-diacyl-sn-glycerol + sn-glycerol 3-phosphate = a 1,2-diacyl-sn-glycero-3-phospho-(1'-sn-glycero-3'-phosphate) + CMP + H(+)</text>
        <dbReference type="Rhea" id="RHEA:12593"/>
        <dbReference type="ChEBI" id="CHEBI:15378"/>
        <dbReference type="ChEBI" id="CHEBI:57597"/>
        <dbReference type="ChEBI" id="CHEBI:58332"/>
        <dbReference type="ChEBI" id="CHEBI:60110"/>
        <dbReference type="ChEBI" id="CHEBI:60377"/>
        <dbReference type="EC" id="2.7.8.5"/>
    </reaction>
</comment>
<evidence type="ECO:0000256" key="1">
    <source>
        <dbReference type="ARBA" id="ARBA00003973"/>
    </source>
</evidence>
<dbReference type="InterPro" id="IPR048254">
    <property type="entry name" value="CDP_ALCOHOL_P_TRANSF_CS"/>
</dbReference>
<reference evidence="20" key="2">
    <citation type="journal article" date="2021" name="PeerJ">
        <title>Extensive microbial diversity within the chicken gut microbiome revealed by metagenomics and culture.</title>
        <authorList>
            <person name="Gilroy R."/>
            <person name="Ravi A."/>
            <person name="Getino M."/>
            <person name="Pursley I."/>
            <person name="Horton D.L."/>
            <person name="Alikhan N.F."/>
            <person name="Baker D."/>
            <person name="Gharbi K."/>
            <person name="Hall N."/>
            <person name="Watson M."/>
            <person name="Adriaenssens E.M."/>
            <person name="Foster-Nyarko E."/>
            <person name="Jarju S."/>
            <person name="Secka A."/>
            <person name="Antonio M."/>
            <person name="Oren A."/>
            <person name="Chaudhuri R.R."/>
            <person name="La Ragione R."/>
            <person name="Hildebrand F."/>
            <person name="Pallen M.J."/>
        </authorList>
    </citation>
    <scope>NUCLEOTIDE SEQUENCE</scope>
    <source>
        <strain evidence="20">1748</strain>
    </source>
</reference>
<name>A0A9D9DA48_9BACL</name>
<sequence length="214" mass="23663">MAYGPATHKERKLMKLNIPNVLTLLRFVITIAIVVLLSLPLTIEDIPTTGFNPIDLVCCLLFIIGAVSDALDGNIARKKNLVSDFGKFADPLADKALVNCSLIVLCATKGEYVSFILVVMMIFRDLAVDGLRFIASSSGEVIAANIYGKLKTVVQMIVIPILFLEGFPFNYLFKENTYILTNILLGIAVIFSWISGFIYLYRGRKYLGCKKNGN</sequence>
<dbReference type="EC" id="2.7.8.5" evidence="6 17"/>
<dbReference type="EMBL" id="JADING010000110">
    <property type="protein sequence ID" value="MBO8414584.1"/>
    <property type="molecule type" value="Genomic_DNA"/>
</dbReference>
<evidence type="ECO:0000256" key="7">
    <source>
        <dbReference type="ARBA" id="ARBA00014944"/>
    </source>
</evidence>
<reference evidence="20" key="1">
    <citation type="submission" date="2020-10" db="EMBL/GenBank/DDBJ databases">
        <authorList>
            <person name="Gilroy R."/>
        </authorList>
    </citation>
    <scope>NUCLEOTIDE SEQUENCE</scope>
    <source>
        <strain evidence="20">1748</strain>
    </source>
</reference>
<evidence type="ECO:0000313" key="20">
    <source>
        <dbReference type="EMBL" id="MBO8414584.1"/>
    </source>
</evidence>
<evidence type="ECO:0000256" key="16">
    <source>
        <dbReference type="ARBA" id="ARBA00048586"/>
    </source>
</evidence>
<evidence type="ECO:0000256" key="11">
    <source>
        <dbReference type="ARBA" id="ARBA00022989"/>
    </source>
</evidence>
<dbReference type="GO" id="GO:0008444">
    <property type="term" value="F:CDP-diacylglycerol-glycerol-3-phosphate 3-phosphatidyltransferase activity"/>
    <property type="evidence" value="ECO:0007669"/>
    <property type="project" value="UniProtKB-UniRule"/>
</dbReference>
<dbReference type="PROSITE" id="PS00379">
    <property type="entry name" value="CDP_ALCOHOL_P_TRANSF"/>
    <property type="match status" value="1"/>
</dbReference>
<keyword evidence="15" id="KW-1208">Phospholipid metabolism</keyword>
<gene>
    <name evidence="20" type="primary">pgsA</name>
    <name evidence="20" type="ORF">IAC78_03855</name>
</gene>
<dbReference type="GO" id="GO:0016020">
    <property type="term" value="C:membrane"/>
    <property type="evidence" value="ECO:0007669"/>
    <property type="project" value="UniProtKB-SubCell"/>
</dbReference>
<dbReference type="InterPro" id="IPR043130">
    <property type="entry name" value="CDP-OH_PTrfase_TM_dom"/>
</dbReference>
<evidence type="ECO:0000256" key="18">
    <source>
        <dbReference type="RuleBase" id="RU003750"/>
    </source>
</evidence>
<dbReference type="InterPro" id="IPR000462">
    <property type="entry name" value="CDP-OH_P_trans"/>
</dbReference>
<evidence type="ECO:0000256" key="5">
    <source>
        <dbReference type="ARBA" id="ARBA00010441"/>
    </source>
</evidence>
<evidence type="ECO:0000256" key="3">
    <source>
        <dbReference type="ARBA" id="ARBA00005042"/>
    </source>
</evidence>
<keyword evidence="9 18" id="KW-0808">Transferase</keyword>
<dbReference type="NCBIfam" id="TIGR00560">
    <property type="entry name" value="pgsA"/>
    <property type="match status" value="1"/>
</dbReference>
<dbReference type="PANTHER" id="PTHR14269:SF62">
    <property type="entry name" value="CDP-DIACYLGLYCEROL--GLYCEROL-3-PHOSPHATE 3-PHOSPHATIDYLTRANSFERASE 1, CHLOROPLASTIC"/>
    <property type="match status" value="1"/>
</dbReference>
<feature type="transmembrane region" description="Helical" evidence="19">
    <location>
        <begin position="53"/>
        <end position="71"/>
    </location>
</feature>
<evidence type="ECO:0000256" key="8">
    <source>
        <dbReference type="ARBA" id="ARBA00022516"/>
    </source>
</evidence>
<evidence type="ECO:0000313" key="21">
    <source>
        <dbReference type="Proteomes" id="UP000823629"/>
    </source>
</evidence>
<comment type="pathway">
    <text evidence="4">Lipid metabolism.</text>
</comment>
<comment type="similarity">
    <text evidence="5 18">Belongs to the CDP-alcohol phosphatidyltransferase class-I family.</text>
</comment>
<keyword evidence="11 19" id="KW-1133">Transmembrane helix</keyword>
<proteinExistence type="inferred from homology"/>
<dbReference type="InterPro" id="IPR050324">
    <property type="entry name" value="CDP-alcohol_PTase-I"/>
</dbReference>
<dbReference type="PIRSF" id="PIRSF000847">
    <property type="entry name" value="Phos_ph_gly_syn"/>
    <property type="match status" value="1"/>
</dbReference>
<evidence type="ECO:0000256" key="14">
    <source>
        <dbReference type="ARBA" id="ARBA00023209"/>
    </source>
</evidence>
<dbReference type="Gene3D" id="1.20.120.1760">
    <property type="match status" value="1"/>
</dbReference>
<comment type="caution">
    <text evidence="20">The sequence shown here is derived from an EMBL/GenBank/DDBJ whole genome shotgun (WGS) entry which is preliminary data.</text>
</comment>
<dbReference type="Pfam" id="PF01066">
    <property type="entry name" value="CDP-OH_P_transf"/>
    <property type="match status" value="1"/>
</dbReference>
<accession>A0A9D9DA48</accession>